<name>A0ABR2KUK3_9EUKA</name>
<accession>A0ABR2KUK3</accession>
<gene>
    <name evidence="1" type="ORF">M9Y10_023217</name>
</gene>
<reference evidence="1 2" key="1">
    <citation type="submission" date="2024-04" db="EMBL/GenBank/DDBJ databases">
        <title>Tritrichomonas musculus Genome.</title>
        <authorList>
            <person name="Alves-Ferreira E."/>
            <person name="Grigg M."/>
            <person name="Lorenzi H."/>
            <person name="Galac M."/>
        </authorList>
    </citation>
    <scope>NUCLEOTIDE SEQUENCE [LARGE SCALE GENOMIC DNA]</scope>
    <source>
        <strain evidence="1 2">EAF2021</strain>
    </source>
</reference>
<dbReference type="Proteomes" id="UP001470230">
    <property type="component" value="Unassembled WGS sequence"/>
</dbReference>
<proteinExistence type="predicted"/>
<dbReference type="EMBL" id="JAPFFF010000003">
    <property type="protein sequence ID" value="KAK8894780.1"/>
    <property type="molecule type" value="Genomic_DNA"/>
</dbReference>
<sequence>MISDEEKEENHKIIIKIGYNEIDCSNSQFLLDSPLIRNSMNYPINIDMDVNNDELCLIQNFLQKGLLILDSQENYTLFSKLNKFIRLPQLADKLLFFNKTRHIQNFNEYEILFQIYETIFSFDKDSNIEETINQSKEIILQSGTEIFVRTVFYAILSKPLLTREYISILRNLPEQTESIPTFIEIFISEFKDIYKNHIFKNEILYIAHFLISKGYIDIRKLFSKSDIQNIDKYPLLLIDLYGIDPLKIPSSMIQSNFFYENLSSLSENNWELHKKLVNKGINPNPIAVAIQSDDLKSLESLSLSPYFDPNMNLENSIYERSSICSRNINLIEYALFNRSYRCFRFLRNIGSKLDDSRSMKFLICSNSPINIQPEEFRKYFDYAVYYHNYYAIESILRLQDMNINKLFEKAQLMIRFCEFRGLLFLLQIGPLPPDFLKALINCSENYNNDILVEIIKRLIEIKDEF</sequence>
<evidence type="ECO:0000313" key="1">
    <source>
        <dbReference type="EMBL" id="KAK8894780.1"/>
    </source>
</evidence>
<evidence type="ECO:0000313" key="2">
    <source>
        <dbReference type="Proteomes" id="UP001470230"/>
    </source>
</evidence>
<dbReference type="InterPro" id="IPR036770">
    <property type="entry name" value="Ankyrin_rpt-contain_sf"/>
</dbReference>
<comment type="caution">
    <text evidence="1">The sequence shown here is derived from an EMBL/GenBank/DDBJ whole genome shotgun (WGS) entry which is preliminary data.</text>
</comment>
<evidence type="ECO:0008006" key="3">
    <source>
        <dbReference type="Google" id="ProtNLM"/>
    </source>
</evidence>
<protein>
    <recommendedName>
        <fullName evidence="3">BTB domain-containing protein</fullName>
    </recommendedName>
</protein>
<organism evidence="1 2">
    <name type="scientific">Tritrichomonas musculus</name>
    <dbReference type="NCBI Taxonomy" id="1915356"/>
    <lineage>
        <taxon>Eukaryota</taxon>
        <taxon>Metamonada</taxon>
        <taxon>Parabasalia</taxon>
        <taxon>Tritrichomonadida</taxon>
        <taxon>Tritrichomonadidae</taxon>
        <taxon>Tritrichomonas</taxon>
    </lineage>
</organism>
<keyword evidence="2" id="KW-1185">Reference proteome</keyword>
<dbReference type="SUPFAM" id="SSF48403">
    <property type="entry name" value="Ankyrin repeat"/>
    <property type="match status" value="1"/>
</dbReference>